<feature type="compositionally biased region" description="Polar residues" evidence="1">
    <location>
        <begin position="138"/>
        <end position="155"/>
    </location>
</feature>
<dbReference type="EMBL" id="JAPTMU010000018">
    <property type="protein sequence ID" value="KAJ4927871.1"/>
    <property type="molecule type" value="Genomic_DNA"/>
</dbReference>
<evidence type="ECO:0000256" key="1">
    <source>
        <dbReference type="SAM" id="MobiDB-lite"/>
    </source>
</evidence>
<name>A0AAD6AN55_9TELE</name>
<protein>
    <submittedName>
        <fullName evidence="2">Uncharacterized protein</fullName>
    </submittedName>
</protein>
<comment type="caution">
    <text evidence="2">The sequence shown here is derived from an EMBL/GenBank/DDBJ whole genome shotgun (WGS) entry which is preliminary data.</text>
</comment>
<sequence>MPDLADSTANHIPPIPFLIPDALPNDTETEELSGRAMEGRERVIENLEILKKQFDLIEKSMLNPKYVINRPLRGTPGLCCTWARCPVFTLTTHTHSHTGTLPVPVTGYSRKQQLTSYPSVPRRLDSKPSESDPLETGSPENQASCTQQLNGKGEH</sequence>
<keyword evidence="3" id="KW-1185">Reference proteome</keyword>
<evidence type="ECO:0000313" key="2">
    <source>
        <dbReference type="EMBL" id="KAJ4927871.1"/>
    </source>
</evidence>
<accession>A0AAD6AN55</accession>
<dbReference type="Proteomes" id="UP001219934">
    <property type="component" value="Unassembled WGS sequence"/>
</dbReference>
<organism evidence="2 3">
    <name type="scientific">Pogonophryne albipinna</name>
    <dbReference type="NCBI Taxonomy" id="1090488"/>
    <lineage>
        <taxon>Eukaryota</taxon>
        <taxon>Metazoa</taxon>
        <taxon>Chordata</taxon>
        <taxon>Craniata</taxon>
        <taxon>Vertebrata</taxon>
        <taxon>Euteleostomi</taxon>
        <taxon>Actinopterygii</taxon>
        <taxon>Neopterygii</taxon>
        <taxon>Teleostei</taxon>
        <taxon>Neoteleostei</taxon>
        <taxon>Acanthomorphata</taxon>
        <taxon>Eupercaria</taxon>
        <taxon>Perciformes</taxon>
        <taxon>Notothenioidei</taxon>
        <taxon>Pogonophryne</taxon>
    </lineage>
</organism>
<proteinExistence type="predicted"/>
<gene>
    <name evidence="2" type="ORF">JOQ06_015673</name>
</gene>
<dbReference type="AlphaFoldDB" id="A0AAD6AN55"/>
<feature type="region of interest" description="Disordered" evidence="1">
    <location>
        <begin position="113"/>
        <end position="155"/>
    </location>
</feature>
<evidence type="ECO:0000313" key="3">
    <source>
        <dbReference type="Proteomes" id="UP001219934"/>
    </source>
</evidence>
<reference evidence="2" key="1">
    <citation type="submission" date="2022-11" db="EMBL/GenBank/DDBJ databases">
        <title>Chromosome-level genome of Pogonophryne albipinna.</title>
        <authorList>
            <person name="Jo E."/>
        </authorList>
    </citation>
    <scope>NUCLEOTIDE SEQUENCE</scope>
    <source>
        <strain evidence="2">SGF0006</strain>
        <tissue evidence="2">Muscle</tissue>
    </source>
</reference>